<accession>A0ABW3UFL8</accession>
<dbReference type="Proteomes" id="UP001597180">
    <property type="component" value="Unassembled WGS sequence"/>
</dbReference>
<protein>
    <submittedName>
        <fullName evidence="2">Uncharacterized protein</fullName>
    </submittedName>
</protein>
<comment type="caution">
    <text evidence="2">The sequence shown here is derived from an EMBL/GenBank/DDBJ whole genome shotgun (WGS) entry which is preliminary data.</text>
</comment>
<proteinExistence type="predicted"/>
<gene>
    <name evidence="2" type="ORF">ACFQ4B_03705</name>
</gene>
<name>A0ABW3UFL8_9BACL</name>
<sequence>MPNEHIDIETDGNPETMYEDTTAHERIGFRADDDTPLRNYGKRGEKMDGVPIE</sequence>
<evidence type="ECO:0000313" key="3">
    <source>
        <dbReference type="Proteomes" id="UP001597180"/>
    </source>
</evidence>
<dbReference type="EMBL" id="JBHTLU010000007">
    <property type="protein sequence ID" value="MFD1219217.1"/>
    <property type="molecule type" value="Genomic_DNA"/>
</dbReference>
<organism evidence="2 3">
    <name type="scientific">Paenibacillus vulneris</name>
    <dbReference type="NCBI Taxonomy" id="1133364"/>
    <lineage>
        <taxon>Bacteria</taxon>
        <taxon>Bacillati</taxon>
        <taxon>Bacillota</taxon>
        <taxon>Bacilli</taxon>
        <taxon>Bacillales</taxon>
        <taxon>Paenibacillaceae</taxon>
        <taxon>Paenibacillus</taxon>
    </lineage>
</organism>
<evidence type="ECO:0000313" key="2">
    <source>
        <dbReference type="EMBL" id="MFD1219217.1"/>
    </source>
</evidence>
<keyword evidence="3" id="KW-1185">Reference proteome</keyword>
<feature type="region of interest" description="Disordered" evidence="1">
    <location>
        <begin position="32"/>
        <end position="53"/>
    </location>
</feature>
<evidence type="ECO:0000256" key="1">
    <source>
        <dbReference type="SAM" id="MobiDB-lite"/>
    </source>
</evidence>
<reference evidence="3" key="1">
    <citation type="journal article" date="2019" name="Int. J. Syst. Evol. Microbiol.">
        <title>The Global Catalogue of Microorganisms (GCM) 10K type strain sequencing project: providing services to taxonomists for standard genome sequencing and annotation.</title>
        <authorList>
            <consortium name="The Broad Institute Genomics Platform"/>
            <consortium name="The Broad Institute Genome Sequencing Center for Infectious Disease"/>
            <person name="Wu L."/>
            <person name="Ma J."/>
        </authorList>
    </citation>
    <scope>NUCLEOTIDE SEQUENCE [LARGE SCALE GENOMIC DNA]</scope>
    <source>
        <strain evidence="3">CCUG 53270</strain>
    </source>
</reference>
<dbReference type="RefSeq" id="WP_179135864.1">
    <property type="nucleotide sequence ID" value="NZ_BAABJG010000027.1"/>
</dbReference>